<keyword evidence="1" id="KW-0812">Transmembrane</keyword>
<dbReference type="Proteomes" id="UP000784294">
    <property type="component" value="Unassembled WGS sequence"/>
</dbReference>
<comment type="caution">
    <text evidence="2">The sequence shown here is derived from an EMBL/GenBank/DDBJ whole genome shotgun (WGS) entry which is preliminary data.</text>
</comment>
<feature type="transmembrane region" description="Helical" evidence="1">
    <location>
        <begin position="12"/>
        <end position="31"/>
    </location>
</feature>
<organism evidence="2 3">
    <name type="scientific">Protopolystoma xenopodis</name>
    <dbReference type="NCBI Taxonomy" id="117903"/>
    <lineage>
        <taxon>Eukaryota</taxon>
        <taxon>Metazoa</taxon>
        <taxon>Spiralia</taxon>
        <taxon>Lophotrochozoa</taxon>
        <taxon>Platyhelminthes</taxon>
        <taxon>Monogenea</taxon>
        <taxon>Polyopisthocotylea</taxon>
        <taxon>Polystomatidea</taxon>
        <taxon>Polystomatidae</taxon>
        <taxon>Protopolystoma</taxon>
    </lineage>
</organism>
<evidence type="ECO:0000313" key="2">
    <source>
        <dbReference type="EMBL" id="VEL19439.1"/>
    </source>
</evidence>
<name>A0A448WT02_9PLAT</name>
<keyword evidence="3" id="KW-1185">Reference proteome</keyword>
<gene>
    <name evidence="2" type="ORF">PXEA_LOCUS12879</name>
</gene>
<proteinExistence type="predicted"/>
<evidence type="ECO:0008006" key="4">
    <source>
        <dbReference type="Google" id="ProtNLM"/>
    </source>
</evidence>
<evidence type="ECO:0000313" key="3">
    <source>
        <dbReference type="Proteomes" id="UP000784294"/>
    </source>
</evidence>
<evidence type="ECO:0000256" key="1">
    <source>
        <dbReference type="SAM" id="Phobius"/>
    </source>
</evidence>
<keyword evidence="1" id="KW-0472">Membrane</keyword>
<reference evidence="2" key="1">
    <citation type="submission" date="2018-11" db="EMBL/GenBank/DDBJ databases">
        <authorList>
            <consortium name="Pathogen Informatics"/>
        </authorList>
    </citation>
    <scope>NUCLEOTIDE SEQUENCE</scope>
</reference>
<keyword evidence="1" id="KW-1133">Transmembrane helix</keyword>
<sequence length="193" mass="21877">MIKAESVLSLRQFCCYFVNVLSLSLSLSVSLSRTFSVSGLRYSRHLPRLSRKMGSRGDDRKCLRELGRLVVWPDFFFGQLTCLILSFLPACRFAFSRLPFSPLFRCRSQSVPFALRELGTTRLIGLSCTKDCIPLASSHNMKPTPRWNCVTEADKHLILYHFSYAHSTTGSQETVCPIPYFAGAFFHCLSLIC</sequence>
<accession>A0A448WT02</accession>
<dbReference type="AlphaFoldDB" id="A0A448WT02"/>
<dbReference type="EMBL" id="CAAALY010041559">
    <property type="protein sequence ID" value="VEL19439.1"/>
    <property type="molecule type" value="Genomic_DNA"/>
</dbReference>
<protein>
    <recommendedName>
        <fullName evidence="4">Transmembrane protein</fullName>
    </recommendedName>
</protein>
<feature type="transmembrane region" description="Helical" evidence="1">
    <location>
        <begin position="75"/>
        <end position="95"/>
    </location>
</feature>